<dbReference type="InterPro" id="IPR003593">
    <property type="entry name" value="AAA+_ATPase"/>
</dbReference>
<reference evidence="24 25" key="1">
    <citation type="journal article" date="2018" name="Plant J.">
        <title>Genome sequences of Chlorella sorokiniana UTEX 1602 and Micractinium conductrix SAG 241.80: implications to maltose excretion by a green alga.</title>
        <authorList>
            <person name="Arriola M.B."/>
            <person name="Velmurugan N."/>
            <person name="Zhang Y."/>
            <person name="Plunkett M.H."/>
            <person name="Hondzo H."/>
            <person name="Barney B.M."/>
        </authorList>
    </citation>
    <scope>NUCLEOTIDE SEQUENCE [LARGE SCALE GENOMIC DNA]</scope>
    <source>
        <strain evidence="25">UTEX 1602</strain>
    </source>
</reference>
<dbReference type="Pfam" id="PF08393">
    <property type="entry name" value="DHC_N2"/>
    <property type="match status" value="1"/>
</dbReference>
<feature type="region of interest" description="Disordered" evidence="21">
    <location>
        <begin position="1543"/>
        <end position="1577"/>
    </location>
</feature>
<dbReference type="OrthoDB" id="10251809at2759"/>
<dbReference type="SUPFAM" id="SSF46565">
    <property type="entry name" value="Chaperone J-domain"/>
    <property type="match status" value="1"/>
</dbReference>
<dbReference type="GO" id="GO:0009408">
    <property type="term" value="P:response to heat"/>
    <property type="evidence" value="ECO:0007669"/>
    <property type="project" value="InterPro"/>
</dbReference>
<dbReference type="InterPro" id="IPR018253">
    <property type="entry name" value="DnaJ_domain_CS"/>
</dbReference>
<dbReference type="SMART" id="SM00382">
    <property type="entry name" value="AAA"/>
    <property type="match status" value="2"/>
</dbReference>
<keyword evidence="10 19" id="KW-0862">Zinc</keyword>
<organism evidence="24 25">
    <name type="scientific">Chlorella sorokiniana</name>
    <name type="common">Freshwater green alga</name>
    <dbReference type="NCBI Taxonomy" id="3076"/>
    <lineage>
        <taxon>Eukaryota</taxon>
        <taxon>Viridiplantae</taxon>
        <taxon>Chlorophyta</taxon>
        <taxon>core chlorophytes</taxon>
        <taxon>Trebouxiophyceae</taxon>
        <taxon>Chlorellales</taxon>
        <taxon>Chlorellaceae</taxon>
        <taxon>Chlorella clade</taxon>
        <taxon>Chlorella</taxon>
    </lineage>
</organism>
<keyword evidence="3" id="KW-0963">Cytoplasm</keyword>
<keyword evidence="12" id="KW-0243">Dynein</keyword>
<keyword evidence="6" id="KW-0677">Repeat</keyword>
<evidence type="ECO:0000256" key="15">
    <source>
        <dbReference type="ARBA" id="ARBA00023175"/>
    </source>
</evidence>
<comment type="similarity">
    <text evidence="2">Belongs to the dynein heavy chain family.</text>
</comment>
<dbReference type="EMBL" id="LHPG02000022">
    <property type="protein sequence ID" value="PRW20770.1"/>
    <property type="molecule type" value="Genomic_DNA"/>
</dbReference>
<evidence type="ECO:0000256" key="17">
    <source>
        <dbReference type="ARBA" id="ARBA00023212"/>
    </source>
</evidence>
<evidence type="ECO:0000256" key="18">
    <source>
        <dbReference type="ARBA" id="ARBA00023273"/>
    </source>
</evidence>
<evidence type="ECO:0000313" key="25">
    <source>
        <dbReference type="Proteomes" id="UP000239899"/>
    </source>
</evidence>
<evidence type="ECO:0000256" key="6">
    <source>
        <dbReference type="ARBA" id="ARBA00022737"/>
    </source>
</evidence>
<comment type="subcellular location">
    <subcellularLocation>
        <location evidence="1">Cytoplasm</location>
        <location evidence="1">Cytoskeleton</location>
        <location evidence="1">Cilium axoneme</location>
    </subcellularLocation>
</comment>
<evidence type="ECO:0000256" key="1">
    <source>
        <dbReference type="ARBA" id="ARBA00004430"/>
    </source>
</evidence>
<dbReference type="InterPro" id="IPR024743">
    <property type="entry name" value="Dynein_HC_stalk"/>
</dbReference>
<dbReference type="Gene3D" id="1.10.8.710">
    <property type="match status" value="1"/>
</dbReference>
<feature type="coiled-coil region" evidence="20">
    <location>
        <begin position="3524"/>
        <end position="3583"/>
    </location>
</feature>
<dbReference type="InterPro" id="IPR008971">
    <property type="entry name" value="HSP40/DnaJ_pept-bd"/>
</dbReference>
<dbReference type="InterPro" id="IPR013594">
    <property type="entry name" value="Dynein_heavy_tail"/>
</dbReference>
<feature type="coiled-coil region" evidence="20">
    <location>
        <begin position="3766"/>
        <end position="3814"/>
    </location>
</feature>
<dbReference type="SUPFAM" id="SSF57938">
    <property type="entry name" value="DnaJ/Hsp40 cysteine-rich domain"/>
    <property type="match status" value="1"/>
</dbReference>
<dbReference type="Gene3D" id="1.20.920.20">
    <property type="match status" value="1"/>
</dbReference>
<comment type="caution">
    <text evidence="24">The sequence shown here is derived from an EMBL/GenBank/DDBJ whole genome shotgun (WGS) entry which is preliminary data.</text>
</comment>
<dbReference type="GO" id="GO:0007018">
    <property type="term" value="P:microtubule-based movement"/>
    <property type="evidence" value="ECO:0007669"/>
    <property type="project" value="InterPro"/>
</dbReference>
<proteinExistence type="inferred from homology"/>
<dbReference type="STRING" id="3076.A0A2P6TDP8"/>
<evidence type="ECO:0000256" key="16">
    <source>
        <dbReference type="ARBA" id="ARBA00023186"/>
    </source>
</evidence>
<dbReference type="Gene3D" id="1.10.472.130">
    <property type="match status" value="1"/>
</dbReference>
<sequence>MQAQCVACAARGAASRPAARQQPPRPARASAASAAPSSAFGARSAAAGRRQQRRSLGSRLVVRADRDFYQILGVSRDADKKTIKSAYRQLARKFHPDVNKEADAEERFKDISAAYEVLSDDEKRGMYDRFGEQGLKGGFAGAGAGGMGGMGDFSNPFDIFETFFGGGMGGMGGFGGMGGAARSRNRPVQGDDQRYDLRLEFTEAIFGCSKEIEVSRLEDCSTCSGSGVKAGTTSSTCTTCKGAGQVVQAVRTPLGMFQQVATCPTCSGTGEQFTPCGTCQGDGRVRGSKRISLRVPPGVDEGSRLRVRGEGDAGRRQGEPGDLYVFISVKPHPELRREGVTIHSDVEISYVDAILGTTVKVTTLGTNELSEVDLKIPAGTQPGTTLVMSKRGVPKLGSNARGDHLVHVKVKIPKTISGEERKLMEQLRELQGAKPASRGCPPSLAPRTMEPVGAEGQQQHEHFQFFGARLAGALRVTQASWDKFLQSEGASALSAFVERPDATRLLFYLEGKDLVAATAPPPKLKRKMVYFLKLARVALVKEDVRKLVVSGELSDAVLDQLSSLSSEVFLPLMSNNSLPMAATPTAAVKGVTDGMHKFVASVHVTAGQLKNQTVLPLPPVSDADLEARPVPASVLRLLEAALVTWSRQIKAVLGQEPEAAASAADGTPAGPLAELDYWSDRATQLGGIWQQLGRPCMQRTIAALEAGASTYLPAFVRLCHEVDAAQRVAAESSRYLQPLRKPLERLHSMDDFAALASLFKPILHTLLLIWQHSRHYSSAPRLVSLMRHICSDLIAQARRFCPGPELLQQEPQEAAEKLRVVLKVLGTFKSYFLEYKARSMVQVPSNPWRVQSGALFGRLDAFLARCQDVLELCRTRQEFNRLERVDVGGARGHLLTSSVRAVHSDFLLAAQRFQQLDYDVMDVDESRFSEDYSQFKRAVQDLDRRLASLIIQGFEECANVPAAFKLFDSFEGLLDRDAIGCELERKHAELVRSFLLELREVSDTFSLQRQAPVLPKNAAPHSGAVAWVRSLRERITAPMEKISGLSAAVLSSDSGLEMRSQFEELTAAMDAFEAALMQEWCALATAASEEKLCLPVLRAEPTPTCGLPVRLSVNFDAELDKLLREVHDFLLMPTLSVAIPEAALALYERSELFRQQISTLGLVAEMHNAISSTIIPVERGLLQQQLADVEACMQRGVQVVAWNSGGLDAYLTEAGQLVRDLDGLLSCIKGTVAQAEGILQQWQRDVMFERKEGRVARFEELSSSMNDIVASRYAAVADGGKEIAKHIAALARTLKVNKGAAPWRSFLAYMSDIVVDGLAKTIVSSLDQMHSQVSLSAGACGDAVPMLEVQLELSGGEVAYVPEVWEAAVGGGPSVSGLAYAWIKSFLEAGTLLKRLDTGEGTYAKELDEDVRVRAALSAVQLALLETEERCAAFRQQYAQYSHLWQHDMQQALHTFLASNPAVGGSHTPSLDAFAAELARFKAFQEEVQALPASVAVGWLKVDARPIKQVEGSVQELYSFMDAANSTLDHALEEDAGSLACLSSGRGSSLPPSLKATPRGLPSESSSTLSHTESSHASVFDAEHARAAAEEARRAKLYSIMACIREVQKRNDGTEAMFKPLQDTVALLDRFGNQLEPELLRRLEDAPRQWRLLSKKMFVRREELAPFQAAEAIDVRRKSDAFGEKVDAYRAFFLQNAPFAVSGSDLSLELVATAYKVLDGFRHGGVGGQPSITALMQEAGELRKQQDLFELYVSDYIFLQRCMEELGYLKSMWDMVAAVLYTFQAWSGMRWGNINVESLQEECKQLTKDLKQLPKAVRSYSVYLRLEETAKAMVLALPLVQDLHHPAMRDRHWALLQKATGKRFVMDSNFTLGGLLALELHTCVDSVTEIVDRAQKEALVEKALHKIEETWQAMALTFSPYQDSDVSQMSADDAIIEALESDNLTLQNMSGGKYVQGNPKFLEAVATWQKRLGAVDLVLGVWADVQRKWQALESIFVGSADIRVQLPEDSKRFDTVNADFVDLMKGAADVTNVVAACTVDGRQERLETMLQQLELCEKALQDYLETKRTAFPRFYFVAPADLLDILARGSNPQAVIRHLPKCFDNIHSLEFAKDAQGSLTKTAVGMYSGEGEYVPFAAPCSCDGPVEVWLQNVVDAMRAALSAEFKAIIPTYDERPRTKWIFESSVQNTIVVSRLFFTQEVNEAFEELEDGNDDALKTVLERQKAQLSDLIELINGPLSKKNDRKRLITLCTVDVHARDVVQRLIDERVESGQCFQWQSQLRYSQSDKTKECVVNICDAEIKYSNEYIGNPGCLCITPLTDRCYITLTQAQRLILGGAPAGPAGTGKTETTKDLARALGVQCYVFNCSDQMDYKAMGQIFKGLAQTGAWACMDEFNRIPVPVLSVCSTQYKTVLDALRARKDRFMFEETEIALKPSTMMFITMNPGYPGRAELPESVKALFRPVSMAVPDLALICEIMLMAEGFQQSKLLSRKFIILYKLCEDLLSKSRHYDWKLRAIKTTLYVAGSMKRAAPELSEDKVLLRALRDFNLGKLTADDTSIFMGLLGDLFPRTVEHVPRAVDREFEVKVKEAALELGYQPDPTFCLKVSQLREIFEVRWSVFLLGPAGCGKSAIWRTLMKAQNNFGEKTVYRAINPKAVTRNELYGYLHPQTREWKEGLVSTTFRDMANNKTNRHQWIVLDGDIDAEWIESMNTVMDDNKLSMLTLASNERIPLTSSMRLLLEINHMNHCSPATVSRGGVIFVNADDIGWKPAVESWVERLECADYRPLLSMLFSKYVEPTLDHARRNFKTVVPLPAINQVQTLCKILEGILPKEVPRGAPPPDKKLLEHHFVFACIWAFGGCLLAYKVTDHRLQFSRWWQSEHKAVPFPPEGTVFDYYVDEQNVCMAHWSQRVPQFNYIPDNFASLFVPTVETVRLSYLLDLLVPNQHHVMFVGNSGTGKTAIMRDKLRSLEGDACMSYTINLNSKHDGPSLQPVLEAPLEKKAGMRFGPPGSKKLIYFVDDLNMPSVDKYDTQSAIELLRQGIDYRGWYDKQKVLMKEVGNTQFVACLNPTAGSFVITPRMQRHFATFAVQMPSVDVIRSIFSKIVEGHLACGFEEEVVRMGPKLVNATIELHRSVMNHFLPTSVKFHYQFNMRELGNIAQGLCRMTKEAYKEPLQVVRLWVHECERVLGDRLVSEADQAKFGEFRAATIRKFFGDLRMEDIEAAPLLFNSFMARDANEMPVYTCAPSADALKRALEEKLAEYNENNPVMNLVLFQQAMEHVSRITRILDLPRGHAMLVGVGGSGKQSLARLAAFICGYEVFQIAVSSTYGVNEFKADLLQLYNKAGAKGTPVVLLLTDNQLTKEAFLVYINDLLANGDVPDLCTPEDRDNFVNAVRNEVKASGLQDTPDNCWQFFIERVRKNLHVVLCFSPVGDKFRVRARQFPALVNCTVFDWFHAWPEEALVSVARRFLSDVSLASEELREQIAQHMAFAHQSVTAASHKYHEVYRRYNYTTPKSYLELLETYKRLLACKREQLLQAKQRLESGVDKITLASRAVEDLKKNLEEEQIIVEEKKAKTQELIESIGQEKARVDEEVEKGREDEEAAAALQKEVTAFQEECATDLAAAEPIIKEAEAALNSLDKASLGELKSFGSPAAEIVQVVAACMILCASSGVIPKDLGWNAGKKFMGNVDAFLKSLLNFDKDNVPVQCVDRVERDYISNPNFRAELIHTKSSAAAGLCAWVINICKYFRIYQVVAPKRAALAEANKRLDGATKKLSGIRAKVKELQDRVAALEESLMRATEDKNSAVAQAERTANKAALAQRLITGLSGEYTRWTESIQQMAAAEGNLVGDVLLSASFVSYSGAFNAELRHELATEKWLPDIRQRGIPASAELEPLAQLTDEPTKLAGRC</sequence>
<dbReference type="FunFam" id="2.60.260.20:FF:000005">
    <property type="entry name" value="Chaperone protein dnaJ 1, mitochondrial"/>
    <property type="match status" value="1"/>
</dbReference>
<dbReference type="FunFam" id="1.10.287.2620:FF:000001">
    <property type="entry name" value="Cytoplasmic dynein heavy chain 1"/>
    <property type="match status" value="1"/>
</dbReference>
<evidence type="ECO:0000256" key="5">
    <source>
        <dbReference type="ARBA" id="ARBA00022723"/>
    </source>
</evidence>
<dbReference type="InterPro" id="IPR041589">
    <property type="entry name" value="DNAH3_AAA_lid_1"/>
</dbReference>
<dbReference type="Proteomes" id="UP000239899">
    <property type="component" value="Unassembled WGS sequence"/>
</dbReference>
<dbReference type="InterPro" id="IPR024317">
    <property type="entry name" value="Dynein_heavy_chain_D4_dom"/>
</dbReference>
<evidence type="ECO:0000313" key="24">
    <source>
        <dbReference type="EMBL" id="PRW20770.1"/>
    </source>
</evidence>
<keyword evidence="5 19" id="KW-0479">Metal-binding</keyword>
<dbReference type="InterPro" id="IPR013602">
    <property type="entry name" value="Dynein_heavy_linker"/>
</dbReference>
<feature type="region of interest" description="Disordered" evidence="21">
    <location>
        <begin position="9"/>
        <end position="56"/>
    </location>
</feature>
<dbReference type="Gene3D" id="1.20.920.30">
    <property type="match status" value="1"/>
</dbReference>
<feature type="zinc finger region" description="CR-type" evidence="19">
    <location>
        <begin position="207"/>
        <end position="288"/>
    </location>
</feature>
<evidence type="ECO:0000256" key="4">
    <source>
        <dbReference type="ARBA" id="ARBA00022701"/>
    </source>
</evidence>
<dbReference type="GO" id="GO:0008270">
    <property type="term" value="F:zinc ion binding"/>
    <property type="evidence" value="ECO:0007669"/>
    <property type="project" value="UniProtKB-KW"/>
</dbReference>
<dbReference type="Pfam" id="PF08385">
    <property type="entry name" value="DHC_N1"/>
    <property type="match status" value="1"/>
</dbReference>
<dbReference type="Gene3D" id="1.10.287.2620">
    <property type="match status" value="1"/>
</dbReference>
<dbReference type="FunFam" id="1.20.920.20:FF:000001">
    <property type="entry name" value="dynein heavy chain 2, axonemal"/>
    <property type="match status" value="1"/>
</dbReference>
<dbReference type="PROSITE" id="PS50076">
    <property type="entry name" value="DNAJ_2"/>
    <property type="match status" value="1"/>
</dbReference>
<keyword evidence="17" id="KW-0206">Cytoskeleton</keyword>
<dbReference type="InterPro" id="IPR002939">
    <property type="entry name" value="DnaJ_C"/>
</dbReference>
<dbReference type="SUPFAM" id="SSF49493">
    <property type="entry name" value="HSP40/DnaJ peptide-binding domain"/>
    <property type="match status" value="2"/>
</dbReference>
<dbReference type="GO" id="GO:0005930">
    <property type="term" value="C:axoneme"/>
    <property type="evidence" value="ECO:0007669"/>
    <property type="project" value="UniProtKB-SubCell"/>
</dbReference>
<dbReference type="FunFam" id="3.20.180.20:FF:000001">
    <property type="entry name" value="Dynein axonemal heavy chain 5"/>
    <property type="match status" value="1"/>
</dbReference>
<dbReference type="GO" id="GO:0031072">
    <property type="term" value="F:heat shock protein binding"/>
    <property type="evidence" value="ECO:0007669"/>
    <property type="project" value="InterPro"/>
</dbReference>
<dbReference type="InterPro" id="IPR027417">
    <property type="entry name" value="P-loop_NTPase"/>
</dbReference>
<evidence type="ECO:0000256" key="20">
    <source>
        <dbReference type="SAM" id="Coils"/>
    </source>
</evidence>
<dbReference type="FunFam" id="1.20.140.100:FF:000001">
    <property type="entry name" value="dynein heavy chain 17, axonemal"/>
    <property type="match status" value="1"/>
</dbReference>
<keyword evidence="24" id="KW-0282">Flagellum</keyword>
<keyword evidence="15" id="KW-0505">Motor protein</keyword>
<dbReference type="PRINTS" id="PR00625">
    <property type="entry name" value="JDOMAIN"/>
</dbReference>
<dbReference type="Gene3D" id="3.40.50.300">
    <property type="entry name" value="P-loop containing nucleotide triphosphate hydrolases"/>
    <property type="match status" value="3"/>
</dbReference>
<dbReference type="GO" id="GO:0005874">
    <property type="term" value="C:microtubule"/>
    <property type="evidence" value="ECO:0007669"/>
    <property type="project" value="UniProtKB-KW"/>
</dbReference>
<dbReference type="GO" id="GO:0051082">
    <property type="term" value="F:unfolded protein binding"/>
    <property type="evidence" value="ECO:0007669"/>
    <property type="project" value="InterPro"/>
</dbReference>
<dbReference type="HAMAP" id="MF_01152">
    <property type="entry name" value="DnaJ"/>
    <property type="match status" value="1"/>
</dbReference>
<feature type="domain" description="J" evidence="22">
    <location>
        <begin position="67"/>
        <end position="131"/>
    </location>
</feature>
<dbReference type="InterPro" id="IPR041466">
    <property type="entry name" value="Dynein_AAA5_ext"/>
</dbReference>
<dbReference type="GO" id="GO:0030030">
    <property type="term" value="P:cell projection organization"/>
    <property type="evidence" value="ECO:0007669"/>
    <property type="project" value="UniProtKB-KW"/>
</dbReference>
<dbReference type="PROSITE" id="PS51188">
    <property type="entry name" value="ZF_CR"/>
    <property type="match status" value="1"/>
</dbReference>
<dbReference type="FunFam" id="1.20.58.1120:FF:000001">
    <property type="entry name" value="dynein heavy chain 2, axonemal"/>
    <property type="match status" value="1"/>
</dbReference>
<dbReference type="GO" id="GO:0006457">
    <property type="term" value="P:protein folding"/>
    <property type="evidence" value="ECO:0007669"/>
    <property type="project" value="InterPro"/>
</dbReference>
<dbReference type="CDD" id="cd06257">
    <property type="entry name" value="DnaJ"/>
    <property type="match status" value="1"/>
</dbReference>
<dbReference type="PANTHER" id="PTHR45703">
    <property type="entry name" value="DYNEIN HEAVY CHAIN"/>
    <property type="match status" value="1"/>
</dbReference>
<evidence type="ECO:0000256" key="14">
    <source>
        <dbReference type="ARBA" id="ARBA00023069"/>
    </source>
</evidence>
<evidence type="ECO:0000256" key="7">
    <source>
        <dbReference type="ARBA" id="ARBA00022741"/>
    </source>
</evidence>
<evidence type="ECO:0000256" key="9">
    <source>
        <dbReference type="ARBA" id="ARBA00022794"/>
    </source>
</evidence>
<keyword evidence="13 20" id="KW-0175">Coiled coil</keyword>
<keyword evidence="4" id="KW-0493">Microtubule</keyword>
<dbReference type="InterPro" id="IPR036869">
    <property type="entry name" value="J_dom_sf"/>
</dbReference>
<evidence type="ECO:0000256" key="10">
    <source>
        <dbReference type="ARBA" id="ARBA00022833"/>
    </source>
</evidence>
<dbReference type="InterPro" id="IPR035699">
    <property type="entry name" value="AAA_6"/>
</dbReference>
<dbReference type="GO" id="GO:0045505">
    <property type="term" value="F:dynein intermediate chain binding"/>
    <property type="evidence" value="ECO:0007669"/>
    <property type="project" value="InterPro"/>
</dbReference>
<evidence type="ECO:0000259" key="22">
    <source>
        <dbReference type="PROSITE" id="PS50076"/>
    </source>
</evidence>
<dbReference type="Pfam" id="PF01556">
    <property type="entry name" value="DnaJ_C"/>
    <property type="match status" value="1"/>
</dbReference>
<dbReference type="GO" id="GO:0051959">
    <property type="term" value="F:dynein light intermediate chain binding"/>
    <property type="evidence" value="ECO:0007669"/>
    <property type="project" value="InterPro"/>
</dbReference>
<dbReference type="GO" id="GO:0005524">
    <property type="term" value="F:ATP binding"/>
    <property type="evidence" value="ECO:0007669"/>
    <property type="project" value="UniProtKB-KW"/>
</dbReference>
<evidence type="ECO:0000256" key="12">
    <source>
        <dbReference type="ARBA" id="ARBA00023017"/>
    </source>
</evidence>
<keyword evidence="16" id="KW-0143">Chaperone</keyword>
<dbReference type="Pfam" id="PF12780">
    <property type="entry name" value="AAA_8"/>
    <property type="match status" value="1"/>
</dbReference>
<evidence type="ECO:0000256" key="21">
    <source>
        <dbReference type="SAM" id="MobiDB-lite"/>
    </source>
</evidence>
<dbReference type="PROSITE" id="PS00636">
    <property type="entry name" value="DNAJ_1"/>
    <property type="match status" value="1"/>
</dbReference>
<dbReference type="Gene3D" id="1.10.287.110">
    <property type="entry name" value="DnaJ domain"/>
    <property type="match status" value="1"/>
</dbReference>
<evidence type="ECO:0000256" key="13">
    <source>
        <dbReference type="ARBA" id="ARBA00023054"/>
    </source>
</evidence>
<keyword evidence="18" id="KW-0966">Cell projection</keyword>
<keyword evidence="14" id="KW-0969">Cilium</keyword>
<dbReference type="FunFam" id="1.10.8.710:FF:000003">
    <property type="entry name" value="Dynein axonemal heavy chain 5"/>
    <property type="match status" value="1"/>
</dbReference>
<dbReference type="Pfam" id="PF17852">
    <property type="entry name" value="Dynein_AAA_lid"/>
    <property type="match status" value="1"/>
</dbReference>
<keyword evidence="25" id="KW-1185">Reference proteome</keyword>
<protein>
    <submittedName>
        <fullName evidence="24">Flagellar outer dynein arm heavy chain beta</fullName>
    </submittedName>
</protein>
<dbReference type="Pfam" id="PF12774">
    <property type="entry name" value="AAA_6"/>
    <property type="match status" value="1"/>
</dbReference>
<dbReference type="Pfam" id="PF00684">
    <property type="entry name" value="DnaJ_CXXCXGXG"/>
    <property type="match status" value="1"/>
</dbReference>
<dbReference type="InterPro" id="IPR036410">
    <property type="entry name" value="HSP_DnaJ_Cys-rich_dom_sf"/>
</dbReference>
<dbReference type="InterPro" id="IPR012724">
    <property type="entry name" value="DnaJ"/>
</dbReference>
<dbReference type="GO" id="GO:0030286">
    <property type="term" value="C:dynein complex"/>
    <property type="evidence" value="ECO:0007669"/>
    <property type="project" value="UniProtKB-KW"/>
</dbReference>
<gene>
    <name evidence="24" type="ORF">C2E21_8770</name>
</gene>
<dbReference type="InterPro" id="IPR042228">
    <property type="entry name" value="Dynein_linker_3"/>
</dbReference>
<dbReference type="Gene3D" id="2.10.230.10">
    <property type="entry name" value="Heat shock protein DnaJ, cysteine-rich domain"/>
    <property type="match status" value="1"/>
</dbReference>
<dbReference type="Pfam" id="PF17857">
    <property type="entry name" value="AAA_lid_1"/>
    <property type="match status" value="1"/>
</dbReference>
<dbReference type="Pfam" id="PF12775">
    <property type="entry name" value="AAA_7"/>
    <property type="match status" value="1"/>
</dbReference>
<feature type="compositionally biased region" description="Low complexity" evidence="21">
    <location>
        <begin position="1563"/>
        <end position="1577"/>
    </location>
</feature>
<accession>A0A2P6TDP8</accession>
<keyword evidence="9" id="KW-0970">Cilium biogenesis/degradation</keyword>
<dbReference type="InterPro" id="IPR026983">
    <property type="entry name" value="DHC"/>
</dbReference>
<name>A0A2P6TDP8_CHLSO</name>
<dbReference type="FunFam" id="2.10.230.10:FF:000002">
    <property type="entry name" value="Molecular chaperone DnaJ"/>
    <property type="match status" value="1"/>
</dbReference>
<dbReference type="PANTHER" id="PTHR45703:SF8">
    <property type="entry name" value="DYNEINS HEAVY CHAIN"/>
    <property type="match status" value="1"/>
</dbReference>
<dbReference type="Pfam" id="PF00226">
    <property type="entry name" value="DnaJ"/>
    <property type="match status" value="1"/>
</dbReference>
<dbReference type="FunFam" id="1.10.287.110:FF:000037">
    <property type="entry name" value="Chaperone protein dnaJ A6 chloroplastic"/>
    <property type="match status" value="1"/>
</dbReference>
<dbReference type="NCBIfam" id="TIGR02349">
    <property type="entry name" value="DnaJ_bact"/>
    <property type="match status" value="1"/>
</dbReference>
<dbReference type="Pfam" id="PF12777">
    <property type="entry name" value="MT"/>
    <property type="match status" value="1"/>
</dbReference>
<evidence type="ECO:0000256" key="2">
    <source>
        <dbReference type="ARBA" id="ARBA00008887"/>
    </source>
</evidence>
<dbReference type="Gene3D" id="3.20.180.20">
    <property type="entry name" value="Dynein heavy chain, N-terminal domain 2"/>
    <property type="match status" value="1"/>
</dbReference>
<feature type="region of interest" description="Disordered" evidence="21">
    <location>
        <begin position="431"/>
        <end position="456"/>
    </location>
</feature>
<dbReference type="InterPro" id="IPR001305">
    <property type="entry name" value="HSP_DnaJ_Cys-rich_dom"/>
</dbReference>
<evidence type="ECO:0000256" key="11">
    <source>
        <dbReference type="ARBA" id="ARBA00022840"/>
    </source>
</evidence>
<dbReference type="CDD" id="cd10719">
    <property type="entry name" value="DnaJ_zf"/>
    <property type="match status" value="1"/>
</dbReference>
<evidence type="ECO:0000256" key="3">
    <source>
        <dbReference type="ARBA" id="ARBA00022490"/>
    </source>
</evidence>
<keyword evidence="11" id="KW-0067">ATP-binding</keyword>
<dbReference type="FunFam" id="3.40.50.300:FF:002141">
    <property type="entry name" value="Dynein heavy chain"/>
    <property type="match status" value="1"/>
</dbReference>
<feature type="compositionally biased region" description="Low complexity" evidence="21">
    <location>
        <begin position="1543"/>
        <end position="1554"/>
    </location>
</feature>
<evidence type="ECO:0000256" key="19">
    <source>
        <dbReference type="PROSITE-ProRule" id="PRU00546"/>
    </source>
</evidence>
<dbReference type="CDD" id="cd10747">
    <property type="entry name" value="DnaJ_C"/>
    <property type="match status" value="1"/>
</dbReference>
<dbReference type="InterPro" id="IPR042222">
    <property type="entry name" value="Dynein_2_N"/>
</dbReference>
<dbReference type="FunFam" id="3.40.50.300:FF:000063">
    <property type="entry name" value="dynein heavy chain 6, axonemal"/>
    <property type="match status" value="1"/>
</dbReference>
<dbReference type="InterPro" id="IPR043157">
    <property type="entry name" value="Dynein_AAA1S"/>
</dbReference>
<keyword evidence="8 19" id="KW-0863">Zinc-finger</keyword>
<dbReference type="SMART" id="SM00271">
    <property type="entry name" value="DnaJ"/>
    <property type="match status" value="1"/>
</dbReference>
<evidence type="ECO:0000259" key="23">
    <source>
        <dbReference type="PROSITE" id="PS51188"/>
    </source>
</evidence>
<dbReference type="SUPFAM" id="SSF52540">
    <property type="entry name" value="P-loop containing nucleoside triphosphate hydrolases"/>
    <property type="match status" value="4"/>
</dbReference>
<dbReference type="Gene3D" id="1.20.140.100">
    <property type="entry name" value="Dynein heavy chain, N-terminal domain 2"/>
    <property type="match status" value="1"/>
</dbReference>
<dbReference type="FunFam" id="1.20.920.30:FF:000003">
    <property type="entry name" value="Dynein axonemal heavy chain 17"/>
    <property type="match status" value="1"/>
</dbReference>
<feature type="domain" description="CR-type" evidence="23">
    <location>
        <begin position="207"/>
        <end position="288"/>
    </location>
</feature>
<dbReference type="NCBIfam" id="NF008035">
    <property type="entry name" value="PRK10767.1"/>
    <property type="match status" value="1"/>
</dbReference>
<keyword evidence="7" id="KW-0547">Nucleotide-binding</keyword>
<dbReference type="Gene3D" id="1.20.58.1120">
    <property type="match status" value="1"/>
</dbReference>
<evidence type="ECO:0000256" key="8">
    <source>
        <dbReference type="ARBA" id="ARBA00022771"/>
    </source>
</evidence>
<dbReference type="Gene3D" id="2.60.260.20">
    <property type="entry name" value="Urease metallochaperone UreE, N-terminal domain"/>
    <property type="match status" value="2"/>
</dbReference>
<dbReference type="InterPro" id="IPR001623">
    <property type="entry name" value="DnaJ_domain"/>
</dbReference>